<feature type="domain" description="HAMP" evidence="9">
    <location>
        <begin position="218"/>
        <end position="270"/>
    </location>
</feature>
<dbReference type="InterPro" id="IPR003660">
    <property type="entry name" value="HAMP_dom"/>
</dbReference>
<comment type="subcellular location">
    <subcellularLocation>
        <location evidence="1">Cell envelope</location>
    </subcellularLocation>
</comment>
<evidence type="ECO:0000313" key="11">
    <source>
        <dbReference type="Proteomes" id="UP000054997"/>
    </source>
</evidence>
<protein>
    <submittedName>
        <fullName evidence="10">Adenylate cyclase</fullName>
    </submittedName>
</protein>
<dbReference type="InterPro" id="IPR029787">
    <property type="entry name" value="Nucleotide_cyclase"/>
</dbReference>
<keyword evidence="3" id="KW-1003">Cell membrane</keyword>
<dbReference type="GO" id="GO:0006171">
    <property type="term" value="P:cAMP biosynthetic process"/>
    <property type="evidence" value="ECO:0007669"/>
    <property type="project" value="TreeGrafter"/>
</dbReference>
<feature type="transmembrane region" description="Helical" evidence="7">
    <location>
        <begin position="194"/>
        <end position="217"/>
    </location>
</feature>
<dbReference type="PROSITE" id="PS50885">
    <property type="entry name" value="HAMP"/>
    <property type="match status" value="1"/>
</dbReference>
<proteinExistence type="inferred from homology"/>
<evidence type="ECO:0000259" key="8">
    <source>
        <dbReference type="PROSITE" id="PS50125"/>
    </source>
</evidence>
<dbReference type="InterPro" id="IPR001054">
    <property type="entry name" value="A/G_cyclase"/>
</dbReference>
<evidence type="ECO:0000256" key="3">
    <source>
        <dbReference type="ARBA" id="ARBA00022475"/>
    </source>
</evidence>
<dbReference type="STRING" id="45068.Llon_0100"/>
<dbReference type="PATRIC" id="fig|45068.5.peg.106"/>
<evidence type="ECO:0000256" key="6">
    <source>
        <dbReference type="ARBA" id="ARBA00023136"/>
    </source>
</evidence>
<dbReference type="SUPFAM" id="SSF55073">
    <property type="entry name" value="Nucleotide cyclase"/>
    <property type="match status" value="1"/>
</dbReference>
<name>A0A0W0VT31_9GAMM</name>
<evidence type="ECO:0000256" key="7">
    <source>
        <dbReference type="SAM" id="Phobius"/>
    </source>
</evidence>
<dbReference type="RefSeq" id="WP_058528119.1">
    <property type="nucleotide sequence ID" value="NZ_CAAAHZ010000005.1"/>
</dbReference>
<dbReference type="FunFam" id="3.30.70.1230:FF:000016">
    <property type="entry name" value="Adenylate/guanylate cyclase domain-containing protein"/>
    <property type="match status" value="1"/>
</dbReference>
<dbReference type="GO" id="GO:0030313">
    <property type="term" value="C:cell envelope"/>
    <property type="evidence" value="ECO:0007669"/>
    <property type="project" value="UniProtKB-SubCell"/>
</dbReference>
<dbReference type="CDD" id="cd07302">
    <property type="entry name" value="CHD"/>
    <property type="match status" value="1"/>
</dbReference>
<dbReference type="InterPro" id="IPR050697">
    <property type="entry name" value="Adenylyl/Guanylyl_Cyclase_3/4"/>
</dbReference>
<keyword evidence="4 7" id="KW-0812">Transmembrane</keyword>
<dbReference type="Gene3D" id="3.30.70.1230">
    <property type="entry name" value="Nucleotide cyclase"/>
    <property type="match status" value="1"/>
</dbReference>
<keyword evidence="11" id="KW-1185">Reference proteome</keyword>
<dbReference type="SUPFAM" id="SSF158472">
    <property type="entry name" value="HAMP domain-like"/>
    <property type="match status" value="1"/>
</dbReference>
<evidence type="ECO:0000256" key="4">
    <source>
        <dbReference type="ARBA" id="ARBA00022692"/>
    </source>
</evidence>
<organism evidence="10 11">
    <name type="scientific">Legionella londiniensis</name>
    <dbReference type="NCBI Taxonomy" id="45068"/>
    <lineage>
        <taxon>Bacteria</taxon>
        <taxon>Pseudomonadati</taxon>
        <taxon>Pseudomonadota</taxon>
        <taxon>Gammaproteobacteria</taxon>
        <taxon>Legionellales</taxon>
        <taxon>Legionellaceae</taxon>
        <taxon>Legionella</taxon>
    </lineage>
</organism>
<sequence>MKFRTKLMVSLLFAVLISNGAFLLLAYLYGKKSLYQEVGSTALSIAATTAALIDVEQYQKINVHTSEYSPLYQELEAKLRKVRDANRRDDAYVNFIYTLFPDAKNPEILRFGVDAEEEGAEKTKLGTIVKFKTASGKPLPIDYGKPSILPEFIEDIWGHWLSASYPIRTPEGEYAGSIRVDINAEEVAGRFHGLLIAGFALFTATILLAMLIGWLLLRWFNRPLFKITAALKKISEGDLSGHLEIRTRDEFAEVAEIINKMTQGLRQRDMLQASLTRYVSHALAERILDTGELPQLSSERRKVTILICDIRNFTAISERIKPEEVVNFLNDFFERIIEIIISHEGILDKYLGDGFLAIFGTPQDDPYQEDHAIEAAIQIRDVLKPFNEQWEEKLKTKIAIGIGINTGSAIVGNIGTDIHMEYTAIGDTVNLASRIESASKELNADIIISEYTYIAADHSAFQFRELGEISVKGRVHKVKVYTV</sequence>
<dbReference type="AlphaFoldDB" id="A0A0W0VT31"/>
<evidence type="ECO:0000256" key="1">
    <source>
        <dbReference type="ARBA" id="ARBA00004196"/>
    </source>
</evidence>
<evidence type="ECO:0000259" key="9">
    <source>
        <dbReference type="PROSITE" id="PS50885"/>
    </source>
</evidence>
<comment type="similarity">
    <text evidence="2">Belongs to the adenylyl cyclase class-3 family.</text>
</comment>
<dbReference type="SMART" id="SM00304">
    <property type="entry name" value="HAMP"/>
    <property type="match status" value="1"/>
</dbReference>
<dbReference type="SMART" id="SM00044">
    <property type="entry name" value="CYCc"/>
    <property type="match status" value="1"/>
</dbReference>
<dbReference type="Pfam" id="PF00672">
    <property type="entry name" value="HAMP"/>
    <property type="match status" value="1"/>
</dbReference>
<dbReference type="EMBL" id="LNYK01000001">
    <property type="protein sequence ID" value="KTD23215.1"/>
    <property type="molecule type" value="Genomic_DNA"/>
</dbReference>
<dbReference type="GO" id="GO:0035556">
    <property type="term" value="P:intracellular signal transduction"/>
    <property type="evidence" value="ECO:0007669"/>
    <property type="project" value="InterPro"/>
</dbReference>
<dbReference type="PANTHER" id="PTHR43081:SF1">
    <property type="entry name" value="ADENYLATE CYCLASE, TERMINAL-DIFFERENTIATION SPECIFIC"/>
    <property type="match status" value="1"/>
</dbReference>
<dbReference type="PROSITE" id="PS50125">
    <property type="entry name" value="GUANYLATE_CYCLASE_2"/>
    <property type="match status" value="1"/>
</dbReference>
<feature type="domain" description="Guanylate cyclase" evidence="8">
    <location>
        <begin position="304"/>
        <end position="436"/>
    </location>
</feature>
<accession>A0A0W0VT31</accession>
<dbReference type="Gene3D" id="6.10.340.10">
    <property type="match status" value="1"/>
</dbReference>
<keyword evidence="6 7" id="KW-0472">Membrane</keyword>
<evidence type="ECO:0000256" key="2">
    <source>
        <dbReference type="ARBA" id="ARBA00005381"/>
    </source>
</evidence>
<evidence type="ECO:0000313" key="10">
    <source>
        <dbReference type="EMBL" id="KTD23215.1"/>
    </source>
</evidence>
<dbReference type="GO" id="GO:0004016">
    <property type="term" value="F:adenylate cyclase activity"/>
    <property type="evidence" value="ECO:0007669"/>
    <property type="project" value="UniProtKB-ARBA"/>
</dbReference>
<reference evidence="10 11" key="1">
    <citation type="submission" date="2015-11" db="EMBL/GenBank/DDBJ databases">
        <title>Genomic analysis of 38 Legionella species identifies large and diverse effector repertoires.</title>
        <authorList>
            <person name="Burstein D."/>
            <person name="Amaro F."/>
            <person name="Zusman T."/>
            <person name="Lifshitz Z."/>
            <person name="Cohen O."/>
            <person name="Gilbert J.A."/>
            <person name="Pupko T."/>
            <person name="Shuman H.A."/>
            <person name="Segal G."/>
        </authorList>
    </citation>
    <scope>NUCLEOTIDE SEQUENCE [LARGE SCALE GENOMIC DNA]</scope>
    <source>
        <strain evidence="10 11">ATCC 49505</strain>
    </source>
</reference>
<dbReference type="CDD" id="cd06225">
    <property type="entry name" value="HAMP"/>
    <property type="match status" value="1"/>
</dbReference>
<evidence type="ECO:0000256" key="5">
    <source>
        <dbReference type="ARBA" id="ARBA00022989"/>
    </source>
</evidence>
<dbReference type="OrthoDB" id="9806704at2"/>
<keyword evidence="5 7" id="KW-1133">Transmembrane helix</keyword>
<dbReference type="GO" id="GO:0016020">
    <property type="term" value="C:membrane"/>
    <property type="evidence" value="ECO:0007669"/>
    <property type="project" value="InterPro"/>
</dbReference>
<gene>
    <name evidence="10" type="primary">ladC</name>
    <name evidence="10" type="ORF">Llon_0100</name>
</gene>
<dbReference type="Proteomes" id="UP000054997">
    <property type="component" value="Unassembled WGS sequence"/>
</dbReference>
<dbReference type="Pfam" id="PF00211">
    <property type="entry name" value="Guanylate_cyc"/>
    <property type="match status" value="1"/>
</dbReference>
<comment type="caution">
    <text evidence="10">The sequence shown here is derived from an EMBL/GenBank/DDBJ whole genome shotgun (WGS) entry which is preliminary data.</text>
</comment>
<dbReference type="PANTHER" id="PTHR43081">
    <property type="entry name" value="ADENYLATE CYCLASE, TERMINAL-DIFFERENTIATION SPECIFIC-RELATED"/>
    <property type="match status" value="1"/>
</dbReference>